<dbReference type="InterPro" id="IPR016162">
    <property type="entry name" value="Ald_DH_N"/>
</dbReference>
<dbReference type="SUPFAM" id="SSF53720">
    <property type="entry name" value="ALDH-like"/>
    <property type="match status" value="1"/>
</dbReference>
<dbReference type="EMBL" id="OB794129">
    <property type="protein sequence ID" value="CAD7429573.1"/>
    <property type="molecule type" value="Genomic_DNA"/>
</dbReference>
<gene>
    <name evidence="2" type="ORF">TMSB3V08_LOCUS6350</name>
</gene>
<evidence type="ECO:0000313" key="2">
    <source>
        <dbReference type="EMBL" id="CAD7429573.1"/>
    </source>
</evidence>
<protein>
    <recommendedName>
        <fullName evidence="1">Aldehyde dehydrogenase domain-containing protein</fullName>
    </recommendedName>
</protein>
<dbReference type="AlphaFoldDB" id="A0A7R9E8S9"/>
<dbReference type="Gene3D" id="3.40.309.10">
    <property type="entry name" value="Aldehyde Dehydrogenase, Chain A, domain 2"/>
    <property type="match status" value="1"/>
</dbReference>
<accession>A0A7R9E8S9</accession>
<dbReference type="Gene3D" id="3.40.605.10">
    <property type="entry name" value="Aldehyde Dehydrogenase, Chain A, domain 1"/>
    <property type="match status" value="1"/>
</dbReference>
<dbReference type="GO" id="GO:0016620">
    <property type="term" value="F:oxidoreductase activity, acting on the aldehyde or oxo group of donors, NAD or NADP as acceptor"/>
    <property type="evidence" value="ECO:0007669"/>
    <property type="project" value="InterPro"/>
</dbReference>
<dbReference type="Pfam" id="PF00171">
    <property type="entry name" value="Aldedh"/>
    <property type="match status" value="1"/>
</dbReference>
<dbReference type="InterPro" id="IPR016163">
    <property type="entry name" value="Ald_DH_C"/>
</dbReference>
<dbReference type="PANTHER" id="PTHR11699">
    <property type="entry name" value="ALDEHYDE DEHYDROGENASE-RELATED"/>
    <property type="match status" value="1"/>
</dbReference>
<sequence length="466" mass="50456">MANNNSCRKNIYEIYKTMEYGPVLDSASLGEAWLKGRKFGPFIDGSWIQESGGGKEIHNPCTGHHIATVVNSSQGDVDRAVASSATAFLSWKQLSGYDRAKYLYSLARHLQKNVSLLVQVESLNRGVQTSDPREFDVPAAVRHFYHYAGWAQLIHSDLKGWEPQGVVVGILSSCCPLAMLAWIIAPALAAGNTVCLRPSIKTPLPAMLLAHIAIEAGLPAGVLNMLPGGSDVAQQLILHNDVAHITFSGQTSIGRQIIQATAGCSKKLTMLLSGRTPMLVFDTADTDSASDSILKDAWFNQGQVPWAVTQLLVQESIFKDFAEKLKKRLNKVAIGRAFDKMADIGQPCSSQTVVNVRQAITKAVEKGLEVFQVKVPDHLSQDLFFPPTLVFGGQLESNQVVGEDTIAPVVTVTPFRTTKEAIALANNTRYGVAASVWTENAALALEVAAHLEVACLYMIAVGMKRS</sequence>
<feature type="domain" description="Aldehyde dehydrogenase" evidence="1">
    <location>
        <begin position="47"/>
        <end position="457"/>
    </location>
</feature>
<evidence type="ECO:0000259" key="1">
    <source>
        <dbReference type="Pfam" id="PF00171"/>
    </source>
</evidence>
<dbReference type="InterPro" id="IPR016161">
    <property type="entry name" value="Ald_DH/histidinol_DH"/>
</dbReference>
<reference evidence="2" key="1">
    <citation type="submission" date="2020-11" db="EMBL/GenBank/DDBJ databases">
        <authorList>
            <person name="Tran Van P."/>
        </authorList>
    </citation>
    <scope>NUCLEOTIDE SEQUENCE</scope>
</reference>
<dbReference type="InterPro" id="IPR015590">
    <property type="entry name" value="Aldehyde_DH_dom"/>
</dbReference>
<proteinExistence type="predicted"/>
<name>A0A7R9E8S9_9NEOP</name>
<organism evidence="2">
    <name type="scientific">Timema monikensis</name>
    <dbReference type="NCBI Taxonomy" id="170555"/>
    <lineage>
        <taxon>Eukaryota</taxon>
        <taxon>Metazoa</taxon>
        <taxon>Ecdysozoa</taxon>
        <taxon>Arthropoda</taxon>
        <taxon>Hexapoda</taxon>
        <taxon>Insecta</taxon>
        <taxon>Pterygota</taxon>
        <taxon>Neoptera</taxon>
        <taxon>Polyneoptera</taxon>
        <taxon>Phasmatodea</taxon>
        <taxon>Timematodea</taxon>
        <taxon>Timematoidea</taxon>
        <taxon>Timematidae</taxon>
        <taxon>Timema</taxon>
    </lineage>
</organism>